<dbReference type="Proteomes" id="UP001141806">
    <property type="component" value="Unassembled WGS sequence"/>
</dbReference>
<evidence type="ECO:0000259" key="8">
    <source>
        <dbReference type="SMART" id="SM00333"/>
    </source>
</evidence>
<feature type="region of interest" description="Disordered" evidence="7">
    <location>
        <begin position="145"/>
        <end position="271"/>
    </location>
</feature>
<feature type="compositionally biased region" description="Basic residues" evidence="7">
    <location>
        <begin position="153"/>
        <end position="165"/>
    </location>
</feature>
<protein>
    <recommendedName>
        <fullName evidence="6">Enhancer of polycomb-like protein</fullName>
    </recommendedName>
</protein>
<comment type="subcellular location">
    <subcellularLocation>
        <location evidence="1 6">Nucleus</location>
    </subcellularLocation>
</comment>
<keyword evidence="4 6" id="KW-0804">Transcription</keyword>
<dbReference type="GO" id="GO:0006357">
    <property type="term" value="P:regulation of transcription by RNA polymerase II"/>
    <property type="evidence" value="ECO:0007669"/>
    <property type="project" value="InterPro"/>
</dbReference>
<feature type="region of interest" description="Disordered" evidence="7">
    <location>
        <begin position="1022"/>
        <end position="1044"/>
    </location>
</feature>
<evidence type="ECO:0000313" key="10">
    <source>
        <dbReference type="Proteomes" id="UP001141806"/>
    </source>
</evidence>
<feature type="compositionally biased region" description="Polar residues" evidence="7">
    <location>
        <begin position="1022"/>
        <end position="1040"/>
    </location>
</feature>
<keyword evidence="3 6" id="KW-0805">Transcription regulation</keyword>
<dbReference type="GO" id="GO:0005634">
    <property type="term" value="C:nucleus"/>
    <property type="evidence" value="ECO:0007669"/>
    <property type="project" value="UniProtKB-SubCell"/>
</dbReference>
<feature type="compositionally biased region" description="Low complexity" evidence="7">
    <location>
        <begin position="176"/>
        <end position="185"/>
    </location>
</feature>
<reference evidence="9" key="1">
    <citation type="journal article" date="2023" name="Plant J.">
        <title>The genome of the king protea, Protea cynaroides.</title>
        <authorList>
            <person name="Chang J."/>
            <person name="Duong T.A."/>
            <person name="Schoeman C."/>
            <person name="Ma X."/>
            <person name="Roodt D."/>
            <person name="Barker N."/>
            <person name="Li Z."/>
            <person name="Van de Peer Y."/>
            <person name="Mizrachi E."/>
        </authorList>
    </citation>
    <scope>NUCLEOTIDE SEQUENCE</scope>
    <source>
        <tissue evidence="9">Young leaves</tissue>
    </source>
</reference>
<comment type="similarity">
    <text evidence="2 6">Belongs to the enhancer of polycomb family.</text>
</comment>
<proteinExistence type="inferred from homology"/>
<feature type="domain" description="Tudor" evidence="8">
    <location>
        <begin position="378"/>
        <end position="436"/>
    </location>
</feature>
<keyword evidence="5 6" id="KW-0539">Nucleus</keyword>
<feature type="region of interest" description="Disordered" evidence="7">
    <location>
        <begin position="25"/>
        <end position="91"/>
    </location>
</feature>
<dbReference type="InterPro" id="IPR019542">
    <property type="entry name" value="Enhancer_polycomb-like_N"/>
</dbReference>
<evidence type="ECO:0000256" key="3">
    <source>
        <dbReference type="ARBA" id="ARBA00023015"/>
    </source>
</evidence>
<dbReference type="SMART" id="SM00333">
    <property type="entry name" value="TUDOR"/>
    <property type="match status" value="1"/>
</dbReference>
<feature type="compositionally biased region" description="Basic residues" evidence="7">
    <location>
        <begin position="246"/>
        <end position="258"/>
    </location>
</feature>
<feature type="compositionally biased region" description="Basic and acidic residues" evidence="7">
    <location>
        <begin position="206"/>
        <end position="218"/>
    </location>
</feature>
<dbReference type="InterPro" id="IPR024943">
    <property type="entry name" value="Enhancer_polycomb"/>
</dbReference>
<dbReference type="GO" id="GO:0035267">
    <property type="term" value="C:NuA4 histone acetyltransferase complex"/>
    <property type="evidence" value="ECO:0007669"/>
    <property type="project" value="InterPro"/>
</dbReference>
<evidence type="ECO:0000256" key="4">
    <source>
        <dbReference type="ARBA" id="ARBA00023163"/>
    </source>
</evidence>
<name>A0A9Q0GQ68_9MAGN</name>
<feature type="region of interest" description="Disordered" evidence="7">
    <location>
        <begin position="442"/>
        <end position="461"/>
    </location>
</feature>
<organism evidence="9 10">
    <name type="scientific">Protea cynaroides</name>
    <dbReference type="NCBI Taxonomy" id="273540"/>
    <lineage>
        <taxon>Eukaryota</taxon>
        <taxon>Viridiplantae</taxon>
        <taxon>Streptophyta</taxon>
        <taxon>Embryophyta</taxon>
        <taxon>Tracheophyta</taxon>
        <taxon>Spermatophyta</taxon>
        <taxon>Magnoliopsida</taxon>
        <taxon>Proteales</taxon>
        <taxon>Proteaceae</taxon>
        <taxon>Protea</taxon>
    </lineage>
</organism>
<evidence type="ECO:0000256" key="1">
    <source>
        <dbReference type="ARBA" id="ARBA00004123"/>
    </source>
</evidence>
<evidence type="ECO:0000256" key="2">
    <source>
        <dbReference type="ARBA" id="ARBA00008035"/>
    </source>
</evidence>
<evidence type="ECO:0000256" key="5">
    <source>
        <dbReference type="ARBA" id="ARBA00023242"/>
    </source>
</evidence>
<gene>
    <name evidence="9" type="ORF">NE237_028341</name>
</gene>
<comment type="caution">
    <text evidence="9">The sequence shown here is derived from an EMBL/GenBank/DDBJ whole genome shotgun (WGS) entry which is preliminary data.</text>
</comment>
<dbReference type="Gene3D" id="2.30.30.140">
    <property type="match status" value="1"/>
</dbReference>
<dbReference type="CDD" id="cd20404">
    <property type="entry name" value="Tudor_Agenet_AtEML-like"/>
    <property type="match status" value="1"/>
</dbReference>
<evidence type="ECO:0000313" key="9">
    <source>
        <dbReference type="EMBL" id="KAJ4951509.1"/>
    </source>
</evidence>
<dbReference type="InterPro" id="IPR002999">
    <property type="entry name" value="Tudor"/>
</dbReference>
<dbReference type="OrthoDB" id="435275at2759"/>
<dbReference type="EMBL" id="JAMYWD010000012">
    <property type="protein sequence ID" value="KAJ4951509.1"/>
    <property type="molecule type" value="Genomic_DNA"/>
</dbReference>
<evidence type="ECO:0000256" key="7">
    <source>
        <dbReference type="SAM" id="MobiDB-lite"/>
    </source>
</evidence>
<sequence>MENSLEKPDLSGIIKKPRSLDLQSLYVEKSRGSVREGEANEGVLKRERKSPSENEEESGLGQGKKKRKNRKEVSLSSFEPANKKSKKSLDGVGGSGLNLGSSAFNNPALKLSRFVLHQKIRGKNNVRAPDHRNLQNFSNLSVISDSLDDNIPKRPRGLSRRKKLQSTHTPEQVGTSSSKVSSERSAAQIIKLTSDSVPSRIPSEGSQKRASDDFKENSSNRAKPTRRLKAEDGGLVRDNGDPTLKNVHRNRRKRRQSTSKKQNLANEIEQSVGNFTKIRGELQEDDEENLEQNAARMLSSRFDPSCTGFTGNNKTSSMNGLSLVPLFCQGMLNSSSFDSTSADAAGRVLRPRKQHKEKKGFVRKRRHFYEIFSGDLDAYWVLNRRIKVFWPLDQSWYFGLVTNYDPEGKLHHVKYDDRDEEWINLHNERFKLLLLPSEVPGKSGVEKSGQGGKKVEDQDEDVKIGDSNCTASYMDSEPIISWLARSTHRVKSSPLGSMKKQKTSFKAEKSVRPIYSDDHPSETCLCVNSAGADTYKSLGKTVLEDRPAHGEVTEKPTTASTSYSNGRKTPFVYFRRRFRNRGQGLGDHAEESPGCRSLARSVSFLASVVDGVQALEEYDVTLQGSGCKALTNLDRDTLLLSGENSGLFKSTFQLMKLKQGKLKFNFPLHLFVYNHVLNAEIFWLYRALLFLQFGKVVVVWPKVQLEMLFVDNVVGLRFMLFEGYLIQAVSFFCLVLSAFHHPVEHVRLVDLQLPVTSIRFKLSGFHGFGKQFVFVVYNFLEVKNSKWLYLDCKLKKHCSITKQLPLADCTYDNIKVLQSGCDWLVPLVPEEPMMHGGLCWKSRQGSMPMGVSNKSVYIDTNSSSSNFNEKHRKLPPFVLSFAAAPSFFLSLHLKLLMDNNVASMSFQNHNSMSLLEEGPENCGRGMDVDCLSVEESHRVQDGTLENSLGVAFRDGAGAMCLSCAKPKEEIDALSISNDGDWIKSSQKYLDSELIVTGASVGPQGSGKEIDVIVLPKGHPCQHSVSEQSVGKSWPSFSENHSSPDRSETGLFSCLNAVNVQIPPHSQGDSQSCDLGTPNSQQSMFDLPWNMNYLAIRSPNPTAPRSVWHRNRHSVGSSSFGQSKMWMDEGADFIHNGFGNGSRKPRTQVSHISPFRGYDFSSKPRSHLRKARPHKRIRNVDEKMTTDGSGTPQRQTELLSCEANLLITAGDRGWRECGAQIRLEFVDHKDWRLLVKVSGALKYSFKAHQFLQPGTTNRYTHAMMWKGGKDWILEFPNRSQWTLFREMHEECYNQNIRAATVKNIPIPGVRLIEESDDHPMQTLFVRSLPKYFQQVENDVEMALNPSRVLYDMDSEDDQWMSRYHASSDIDGLNPLVISEEMFERTMDMFEKVAYSQQRDDFTSDEMEELVVGVGPNQVIKAIHEHWQQKRQKKGMPLIRQFQPSLWERYQQQVKEWELTVHKGKATVEKPPMFAFCLRPRGLEVLNKGPKHRSQRKFAAGGHSNAFSRDQDGVQVFGRKLNRYVFGEERSLVTGYNHELSDASTWLQTSTRVLSPRDAISTGYLSMSSDGAERTQYPKLNRNKSKKIGKFLFPNDSKMVAVPYNQRLTSRRNQACRWNMGLPEWPSQRQYQPEGSQRQRVEQLGCSDFNEFRLRDASGAAQHASNMAKLKREKAQRLLYRADLAMHKAVVALMTAEAIKESEKECTEDG</sequence>
<feature type="compositionally biased region" description="Basic and acidic residues" evidence="7">
    <location>
        <begin position="228"/>
        <end position="240"/>
    </location>
</feature>
<keyword evidence="10" id="KW-1185">Reference proteome</keyword>
<accession>A0A9Q0GQ68</accession>
<feature type="compositionally biased region" description="Polar residues" evidence="7">
    <location>
        <begin position="166"/>
        <end position="175"/>
    </location>
</feature>
<dbReference type="PANTHER" id="PTHR14898">
    <property type="entry name" value="ENHANCER OF POLYCOMB"/>
    <property type="match status" value="1"/>
</dbReference>
<feature type="compositionally biased region" description="Basic and acidic residues" evidence="7">
    <location>
        <begin position="28"/>
        <end position="52"/>
    </location>
</feature>
<dbReference type="Pfam" id="PF10513">
    <property type="entry name" value="EPL1"/>
    <property type="match status" value="1"/>
</dbReference>
<evidence type="ECO:0000256" key="6">
    <source>
        <dbReference type="RuleBase" id="RU361124"/>
    </source>
</evidence>